<dbReference type="AlphaFoldDB" id="A0A840QAE4"/>
<keyword evidence="3" id="KW-1185">Reference proteome</keyword>
<name>A0A840QAE4_9PSEU</name>
<protein>
    <recommendedName>
        <fullName evidence="1">DUF5753 domain-containing protein</fullName>
    </recommendedName>
</protein>
<proteinExistence type="predicted"/>
<comment type="caution">
    <text evidence="2">The sequence shown here is derived from an EMBL/GenBank/DDBJ whole genome shotgun (WGS) entry which is preliminary data.</text>
</comment>
<dbReference type="InterPro" id="IPR043917">
    <property type="entry name" value="DUF5753"/>
</dbReference>
<dbReference type="Pfam" id="PF19054">
    <property type="entry name" value="DUF5753"/>
    <property type="match status" value="1"/>
</dbReference>
<evidence type="ECO:0000313" key="3">
    <source>
        <dbReference type="Proteomes" id="UP000584374"/>
    </source>
</evidence>
<evidence type="ECO:0000259" key="1">
    <source>
        <dbReference type="Pfam" id="PF19054"/>
    </source>
</evidence>
<dbReference type="Proteomes" id="UP000584374">
    <property type="component" value="Unassembled WGS sequence"/>
</dbReference>
<reference evidence="2 3" key="1">
    <citation type="submission" date="2020-08" db="EMBL/GenBank/DDBJ databases">
        <title>Sequencing the genomes of 1000 actinobacteria strains.</title>
        <authorList>
            <person name="Klenk H.-P."/>
        </authorList>
    </citation>
    <scope>NUCLEOTIDE SEQUENCE [LARGE SCALE GENOMIC DNA]</scope>
    <source>
        <strain evidence="2 3">DSM 45584</strain>
    </source>
</reference>
<feature type="domain" description="DUF5753" evidence="1">
    <location>
        <begin position="12"/>
        <end position="184"/>
    </location>
</feature>
<gene>
    <name evidence="2" type="ORF">BJ970_001337</name>
</gene>
<accession>A0A840QAE4</accession>
<sequence length="206" mass="22391">MGNTGLPLQLVALLDFERRATKITDVALGLVPGLLQVPDYTRAVIGAGGLRDKDVESRVALRLGRQTVLTGKDPVSFHALIDESVLHRPVGSYSIMADQLRHIERMALRPHITVQVIPFSLGAHVGLNGSQLIMEFQRQRTMVHLEHRRGGVFLDDPNDASPFVETVARLAEAALSPAESASLVAACAATMEERDEADQDVAEVQL</sequence>
<organism evidence="2 3">
    <name type="scientific">Saccharopolyspora phatthalungensis</name>
    <dbReference type="NCBI Taxonomy" id="664693"/>
    <lineage>
        <taxon>Bacteria</taxon>
        <taxon>Bacillati</taxon>
        <taxon>Actinomycetota</taxon>
        <taxon>Actinomycetes</taxon>
        <taxon>Pseudonocardiales</taxon>
        <taxon>Pseudonocardiaceae</taxon>
        <taxon>Saccharopolyspora</taxon>
    </lineage>
</organism>
<dbReference type="EMBL" id="JACHIW010000001">
    <property type="protein sequence ID" value="MBB5153803.1"/>
    <property type="molecule type" value="Genomic_DNA"/>
</dbReference>
<evidence type="ECO:0000313" key="2">
    <source>
        <dbReference type="EMBL" id="MBB5153803.1"/>
    </source>
</evidence>